<proteinExistence type="predicted"/>
<dbReference type="Proteomes" id="UP000178276">
    <property type="component" value="Unassembled WGS sequence"/>
</dbReference>
<evidence type="ECO:0000313" key="2">
    <source>
        <dbReference type="Proteomes" id="UP000178276"/>
    </source>
</evidence>
<sequence>MNRETKVCQKCKKDFWIEPEDFKFYQKISVPPPTWCPECRMVRRMNFRNERALYRNKCVLCSKDTLSAYPEKSDFVIYCHNCWWSDKWSTLDYGIEYNFSKSFFEQFKDLMKKVPRPALSYTNAVASEYINYGVNMKNTYLTFGSHDLENVSYAKTSAHSKDSIDITTTLWSEFCYETVDCSKCFKVFFSRYVEDSQEDQFLFACRNCSDCLGCANLRSKSHCIFNQQYLKDEYDKKIKEFDLGSYKNFIEFREKFKEHVLKYPHRFAMIRNSINVIGDDIRNSKNCYWCFFVTRDAENCRYSANISDATKDSMDLTGAGLDSELLYEEVSGIGRRSYFGVKIWYSYDIILSEDCHNSSNLFACIGLHSKSYCILNRQYTKEEYEALVPKIIEHMNTMPYIDKKGRVYKYGEFFPPELSPFSYNETIAQEYFPLTREEAIEQGYSWKDPEPRNYQITLKTEDIPDHIKDVPDSILNEIIQCAHHQLGGETSNCNEQCTEAFRIIPQELDFLRKMNLPLPRLCPNCRHYQRIKQRNPLKLWHRKCMCGTKTTYTNTIKHDHEGQCPIEFETTYAPERPEIVYCEKCYLKEVV</sequence>
<evidence type="ECO:0008006" key="3">
    <source>
        <dbReference type="Google" id="ProtNLM"/>
    </source>
</evidence>
<reference evidence="1 2" key="1">
    <citation type="journal article" date="2016" name="Nat. Commun.">
        <title>Thousands of microbial genomes shed light on interconnected biogeochemical processes in an aquifer system.</title>
        <authorList>
            <person name="Anantharaman K."/>
            <person name="Brown C.T."/>
            <person name="Hug L.A."/>
            <person name="Sharon I."/>
            <person name="Castelle C.J."/>
            <person name="Probst A.J."/>
            <person name="Thomas B.C."/>
            <person name="Singh A."/>
            <person name="Wilkins M.J."/>
            <person name="Karaoz U."/>
            <person name="Brodie E.L."/>
            <person name="Williams K.H."/>
            <person name="Hubbard S.S."/>
            <person name="Banfield J.F."/>
        </authorList>
    </citation>
    <scope>NUCLEOTIDE SEQUENCE [LARGE SCALE GENOMIC DNA]</scope>
</reference>
<name>A0A1F5WFJ4_9BACT</name>
<dbReference type="STRING" id="1798331.A2W57_02575"/>
<dbReference type="EMBL" id="MFHJ01000018">
    <property type="protein sequence ID" value="OGF74071.1"/>
    <property type="molecule type" value="Genomic_DNA"/>
</dbReference>
<dbReference type="AlphaFoldDB" id="A0A1F5WFJ4"/>
<comment type="caution">
    <text evidence="1">The sequence shown here is derived from an EMBL/GenBank/DDBJ whole genome shotgun (WGS) entry which is preliminary data.</text>
</comment>
<organism evidence="1 2">
    <name type="scientific">Candidatus Giovannonibacteria bacterium RIFCSPHIGHO2_02_43_16</name>
    <dbReference type="NCBI Taxonomy" id="1798331"/>
    <lineage>
        <taxon>Bacteria</taxon>
        <taxon>Candidatus Giovannoniibacteriota</taxon>
    </lineage>
</organism>
<accession>A0A1F5WFJ4</accession>
<evidence type="ECO:0000313" key="1">
    <source>
        <dbReference type="EMBL" id="OGF74071.1"/>
    </source>
</evidence>
<protein>
    <recommendedName>
        <fullName evidence="3">Zinc-binding domain-containing protein</fullName>
    </recommendedName>
</protein>
<gene>
    <name evidence="1" type="ORF">A2W57_02575</name>
</gene>